<keyword evidence="5 6" id="KW-0949">S-adenosyl-L-methionine</keyword>
<dbReference type="InterPro" id="IPR050078">
    <property type="entry name" value="Ribosomal_L11_MeTrfase_PrmA"/>
</dbReference>
<accession>A0A9E6RAD0</accession>
<dbReference type="Gene3D" id="3.40.50.150">
    <property type="entry name" value="Vaccinia Virus protein VP39"/>
    <property type="match status" value="1"/>
</dbReference>
<keyword evidence="7" id="KW-0689">Ribosomal protein</keyword>
<evidence type="ECO:0000256" key="5">
    <source>
        <dbReference type="ARBA" id="ARBA00022691"/>
    </source>
</evidence>
<proteinExistence type="inferred from homology"/>
<evidence type="ECO:0000256" key="4">
    <source>
        <dbReference type="ARBA" id="ARBA00022679"/>
    </source>
</evidence>
<keyword evidence="2 6" id="KW-0963">Cytoplasm</keyword>
<evidence type="ECO:0000256" key="6">
    <source>
        <dbReference type="HAMAP-Rule" id="MF_00735"/>
    </source>
</evidence>
<name>A0A9E6RAD0_9HYPH</name>
<evidence type="ECO:0000313" key="7">
    <source>
        <dbReference type="EMBL" id="QZO00730.1"/>
    </source>
</evidence>
<dbReference type="NCBIfam" id="NF001784">
    <property type="entry name" value="PRK00517.2-1"/>
    <property type="match status" value="1"/>
</dbReference>
<dbReference type="PANTHER" id="PTHR43648:SF1">
    <property type="entry name" value="ELECTRON TRANSFER FLAVOPROTEIN BETA SUBUNIT LYSINE METHYLTRANSFERASE"/>
    <property type="match status" value="1"/>
</dbReference>
<dbReference type="RefSeq" id="WP_378146552.1">
    <property type="nucleotide sequence ID" value="NZ_CP081869.1"/>
</dbReference>
<gene>
    <name evidence="6" type="primary">prmA</name>
    <name evidence="7" type="ORF">K6K41_03285</name>
</gene>
<keyword evidence="7" id="KW-0687">Ribonucleoprotein</keyword>
<dbReference type="GO" id="GO:0032259">
    <property type="term" value="P:methylation"/>
    <property type="evidence" value="ECO:0007669"/>
    <property type="project" value="UniProtKB-KW"/>
</dbReference>
<feature type="binding site" evidence="6">
    <location>
        <position position="230"/>
    </location>
    <ligand>
        <name>S-adenosyl-L-methionine</name>
        <dbReference type="ChEBI" id="CHEBI:59789"/>
    </ligand>
</feature>
<dbReference type="GO" id="GO:0005737">
    <property type="term" value="C:cytoplasm"/>
    <property type="evidence" value="ECO:0007669"/>
    <property type="project" value="UniProtKB-SubCell"/>
</dbReference>
<evidence type="ECO:0000256" key="2">
    <source>
        <dbReference type="ARBA" id="ARBA00022490"/>
    </source>
</evidence>
<feature type="binding site" evidence="6">
    <location>
        <position position="183"/>
    </location>
    <ligand>
        <name>S-adenosyl-L-methionine</name>
        <dbReference type="ChEBI" id="CHEBI:59789"/>
    </ligand>
</feature>
<organism evidence="7 8">
    <name type="scientific">Chenggangzhangella methanolivorans</name>
    <dbReference type="NCBI Taxonomy" id="1437009"/>
    <lineage>
        <taxon>Bacteria</taxon>
        <taxon>Pseudomonadati</taxon>
        <taxon>Pseudomonadota</taxon>
        <taxon>Alphaproteobacteria</taxon>
        <taxon>Hyphomicrobiales</taxon>
        <taxon>Methylopilaceae</taxon>
        <taxon>Chenggangzhangella</taxon>
    </lineage>
</organism>
<reference evidence="7" key="1">
    <citation type="submission" date="2021-08" db="EMBL/GenBank/DDBJ databases">
        <authorList>
            <person name="Zhang H."/>
            <person name="Xu M."/>
            <person name="Yu Z."/>
            <person name="Yang L."/>
            <person name="Cai Y."/>
        </authorList>
    </citation>
    <scope>NUCLEOTIDE SEQUENCE</scope>
    <source>
        <strain evidence="7">CHL1</strain>
    </source>
</reference>
<dbReference type="EC" id="2.1.1.-" evidence="6"/>
<comment type="subcellular location">
    <subcellularLocation>
        <location evidence="6">Cytoplasm</location>
    </subcellularLocation>
</comment>
<dbReference type="HAMAP" id="MF_00735">
    <property type="entry name" value="Methyltr_PrmA"/>
    <property type="match status" value="1"/>
</dbReference>
<feature type="binding site" evidence="6">
    <location>
        <position position="138"/>
    </location>
    <ligand>
        <name>S-adenosyl-L-methionine</name>
        <dbReference type="ChEBI" id="CHEBI:59789"/>
    </ligand>
</feature>
<evidence type="ECO:0000313" key="8">
    <source>
        <dbReference type="Proteomes" id="UP000825701"/>
    </source>
</evidence>
<dbReference type="GO" id="GO:0008276">
    <property type="term" value="F:protein methyltransferase activity"/>
    <property type="evidence" value="ECO:0007669"/>
    <property type="project" value="UniProtKB-UniRule"/>
</dbReference>
<comment type="function">
    <text evidence="6">Methylates ribosomal protein L11.</text>
</comment>
<evidence type="ECO:0000256" key="1">
    <source>
        <dbReference type="ARBA" id="ARBA00009741"/>
    </source>
</evidence>
<dbReference type="SUPFAM" id="SSF53335">
    <property type="entry name" value="S-adenosyl-L-methionine-dependent methyltransferases"/>
    <property type="match status" value="1"/>
</dbReference>
<dbReference type="InterPro" id="IPR004498">
    <property type="entry name" value="Ribosomal_PrmA_MeTrfase"/>
</dbReference>
<dbReference type="InterPro" id="IPR029063">
    <property type="entry name" value="SAM-dependent_MTases_sf"/>
</dbReference>
<feature type="binding site" evidence="6">
    <location>
        <position position="161"/>
    </location>
    <ligand>
        <name>S-adenosyl-L-methionine</name>
        <dbReference type="ChEBI" id="CHEBI:59789"/>
    </ligand>
</feature>
<keyword evidence="3 6" id="KW-0489">Methyltransferase</keyword>
<comment type="catalytic activity">
    <reaction evidence="6">
        <text>L-lysyl-[protein] + 3 S-adenosyl-L-methionine = N(6),N(6),N(6)-trimethyl-L-lysyl-[protein] + 3 S-adenosyl-L-homocysteine + 3 H(+)</text>
        <dbReference type="Rhea" id="RHEA:54192"/>
        <dbReference type="Rhea" id="RHEA-COMP:9752"/>
        <dbReference type="Rhea" id="RHEA-COMP:13826"/>
        <dbReference type="ChEBI" id="CHEBI:15378"/>
        <dbReference type="ChEBI" id="CHEBI:29969"/>
        <dbReference type="ChEBI" id="CHEBI:57856"/>
        <dbReference type="ChEBI" id="CHEBI:59789"/>
        <dbReference type="ChEBI" id="CHEBI:61961"/>
    </reaction>
</comment>
<comment type="similarity">
    <text evidence="1 6">Belongs to the methyltransferase superfamily. PrmA family.</text>
</comment>
<keyword evidence="8" id="KW-1185">Reference proteome</keyword>
<dbReference type="Pfam" id="PF06325">
    <property type="entry name" value="PrmA"/>
    <property type="match status" value="1"/>
</dbReference>
<sequence length="294" mass="30886">MPVTQTPVIRLSLDETTAKRVADVLEEAFPFGEVSIAAFETGPDAWSVEVYGSPEMEASELASALREALGPESAGLRVEEGAIDEKDWVAKSLEGLKPVPAGRFVVHGSHDRDKIPADAIGIEIEAALAFGTGHHGTTRGCLLALDELLTERRFERVLDLGSGTGVLAIAVALAQKAPVLATDIDETSARIAGENAEANGAGAFVASIHAEGFDHPVFAERGPFDLIVANILAGPLVELSGDVAAHLAEGGVVVLSGLMTHEEDRVRDAYLAKGLSLVSARQLEGWSTLVLIKK</sequence>
<dbReference type="GO" id="GO:0005840">
    <property type="term" value="C:ribosome"/>
    <property type="evidence" value="ECO:0007669"/>
    <property type="project" value="UniProtKB-KW"/>
</dbReference>
<dbReference type="Proteomes" id="UP000825701">
    <property type="component" value="Chromosome"/>
</dbReference>
<evidence type="ECO:0000256" key="3">
    <source>
        <dbReference type="ARBA" id="ARBA00022603"/>
    </source>
</evidence>
<dbReference type="KEGG" id="cmet:K6K41_03285"/>
<dbReference type="CDD" id="cd02440">
    <property type="entry name" value="AdoMet_MTases"/>
    <property type="match status" value="1"/>
</dbReference>
<keyword evidence="4 6" id="KW-0808">Transferase</keyword>
<dbReference type="PANTHER" id="PTHR43648">
    <property type="entry name" value="ELECTRON TRANSFER FLAVOPROTEIN BETA SUBUNIT LYSINE METHYLTRANSFERASE"/>
    <property type="match status" value="1"/>
</dbReference>
<dbReference type="AlphaFoldDB" id="A0A9E6RAD0"/>
<protein>
    <recommendedName>
        <fullName evidence="6">Ribosomal protein L11 methyltransferase</fullName>
        <shortName evidence="6">L11 Mtase</shortName>
        <ecNumber evidence="6">2.1.1.-</ecNumber>
    </recommendedName>
</protein>
<dbReference type="EMBL" id="CP081869">
    <property type="protein sequence ID" value="QZO00730.1"/>
    <property type="molecule type" value="Genomic_DNA"/>
</dbReference>